<dbReference type="eggNOG" id="COG0657">
    <property type="taxonomic scope" value="Bacteria"/>
</dbReference>
<sequence length="278" mass="31050">MKNLFSLLVTFILLHTFSAHSQLGPKDLIQLQYAAAKQNTLDLYLPKTYTEATPVIILLHGGAWMMGGNEYTGKTAKDLRNRGFVVANVDYRYVNDTVHGRDLLMDIDKAVTFIQKKAAEYHYKPAGYHIAGISAGAHLALLYGYTSLKSIKSITALCPPTQLDDPETLTALQKNNLVKNVELLANAAYTPGKIPNPKFTTVSPYAHVKAIPTLLFHGDKDDLVPYTQSAFLYEILKEKKVISKFITMEGKGHDCGMNQPDSEKRVLDEIVKWVEEYN</sequence>
<gene>
    <name evidence="4" type="ORF">Q765_13510</name>
</gene>
<protein>
    <recommendedName>
        <fullName evidence="3">BD-FAE-like domain-containing protein</fullName>
    </recommendedName>
</protein>
<dbReference type="InterPro" id="IPR029058">
    <property type="entry name" value="AB_hydrolase_fold"/>
</dbReference>
<dbReference type="PANTHER" id="PTHR48081:SF33">
    <property type="entry name" value="KYNURENINE FORMAMIDASE"/>
    <property type="match status" value="1"/>
</dbReference>
<dbReference type="PANTHER" id="PTHR48081">
    <property type="entry name" value="AB HYDROLASE SUPERFAMILY PROTEIN C4A8.06C"/>
    <property type="match status" value="1"/>
</dbReference>
<name>A0A0A2M385_9FLAO</name>
<feature type="domain" description="BD-FAE-like" evidence="3">
    <location>
        <begin position="41"/>
        <end position="235"/>
    </location>
</feature>
<reference evidence="4 5" key="1">
    <citation type="submission" date="2013-09" db="EMBL/GenBank/DDBJ databases">
        <authorList>
            <person name="Zeng Z."/>
            <person name="Chen C."/>
        </authorList>
    </citation>
    <scope>NUCLEOTIDE SEQUENCE [LARGE SCALE GENOMIC DNA]</scope>
    <source>
        <strain evidence="4 5">WB 3.3-2</strain>
    </source>
</reference>
<accession>A0A0A2M385</accession>
<keyword evidence="1" id="KW-0378">Hydrolase</keyword>
<dbReference type="InterPro" id="IPR050300">
    <property type="entry name" value="GDXG_lipolytic_enzyme"/>
</dbReference>
<evidence type="ECO:0000256" key="2">
    <source>
        <dbReference type="SAM" id="SignalP"/>
    </source>
</evidence>
<dbReference type="InterPro" id="IPR049492">
    <property type="entry name" value="BD-FAE-like_dom"/>
</dbReference>
<evidence type="ECO:0000256" key="1">
    <source>
        <dbReference type="ARBA" id="ARBA00022801"/>
    </source>
</evidence>
<dbReference type="STRING" id="1121895.GCA_000378485_03641"/>
<keyword evidence="5" id="KW-1185">Reference proteome</keyword>
<dbReference type="Pfam" id="PF20434">
    <property type="entry name" value="BD-FAE"/>
    <property type="match status" value="1"/>
</dbReference>
<dbReference type="SUPFAM" id="SSF53474">
    <property type="entry name" value="alpha/beta-Hydrolases"/>
    <property type="match status" value="1"/>
</dbReference>
<organism evidence="4 5">
    <name type="scientific">Flavobacterium rivuli WB 3.3-2 = DSM 21788</name>
    <dbReference type="NCBI Taxonomy" id="1121895"/>
    <lineage>
        <taxon>Bacteria</taxon>
        <taxon>Pseudomonadati</taxon>
        <taxon>Bacteroidota</taxon>
        <taxon>Flavobacteriia</taxon>
        <taxon>Flavobacteriales</taxon>
        <taxon>Flavobacteriaceae</taxon>
        <taxon>Flavobacterium</taxon>
    </lineage>
</organism>
<feature type="chain" id="PRO_5001991799" description="BD-FAE-like domain-containing protein" evidence="2">
    <location>
        <begin position="22"/>
        <end position="278"/>
    </location>
</feature>
<evidence type="ECO:0000313" key="4">
    <source>
        <dbReference type="EMBL" id="KGO86071.1"/>
    </source>
</evidence>
<evidence type="ECO:0000313" key="5">
    <source>
        <dbReference type="Proteomes" id="UP000030152"/>
    </source>
</evidence>
<dbReference type="RefSeq" id="WP_020214816.1">
    <property type="nucleotide sequence ID" value="NZ_JRLX01000014.1"/>
</dbReference>
<keyword evidence="2" id="KW-0732">Signal</keyword>
<dbReference type="EMBL" id="JRLX01000014">
    <property type="protein sequence ID" value="KGO86071.1"/>
    <property type="molecule type" value="Genomic_DNA"/>
</dbReference>
<dbReference type="GO" id="GO:0016787">
    <property type="term" value="F:hydrolase activity"/>
    <property type="evidence" value="ECO:0007669"/>
    <property type="project" value="UniProtKB-KW"/>
</dbReference>
<dbReference type="Proteomes" id="UP000030152">
    <property type="component" value="Unassembled WGS sequence"/>
</dbReference>
<feature type="signal peptide" evidence="2">
    <location>
        <begin position="1"/>
        <end position="21"/>
    </location>
</feature>
<dbReference type="Gene3D" id="3.40.50.1820">
    <property type="entry name" value="alpha/beta hydrolase"/>
    <property type="match status" value="1"/>
</dbReference>
<evidence type="ECO:0000259" key="3">
    <source>
        <dbReference type="Pfam" id="PF20434"/>
    </source>
</evidence>
<proteinExistence type="predicted"/>
<comment type="caution">
    <text evidence="4">The sequence shown here is derived from an EMBL/GenBank/DDBJ whole genome shotgun (WGS) entry which is preliminary data.</text>
</comment>
<dbReference type="AlphaFoldDB" id="A0A0A2M385"/>
<dbReference type="OrthoDB" id="9777975at2"/>